<feature type="transmembrane region" description="Helical" evidence="9">
    <location>
        <begin position="90"/>
        <end position="112"/>
    </location>
</feature>
<keyword evidence="6 9" id="KW-1133">Transmembrane helix</keyword>
<evidence type="ECO:0000256" key="3">
    <source>
        <dbReference type="ARBA" id="ARBA00022475"/>
    </source>
</evidence>
<dbReference type="Pfam" id="PF04290">
    <property type="entry name" value="DctQ"/>
    <property type="match status" value="1"/>
</dbReference>
<dbReference type="InterPro" id="IPR007387">
    <property type="entry name" value="TRAP_DctQ"/>
</dbReference>
<proteinExistence type="inferred from homology"/>
<comment type="subcellular location">
    <subcellularLocation>
        <location evidence="1 9">Cell inner membrane</location>
        <topology evidence="1 9">Multi-pass membrane protein</topology>
    </subcellularLocation>
</comment>
<feature type="domain" description="Tripartite ATP-independent periplasmic transporters DctQ component" evidence="10">
    <location>
        <begin position="29"/>
        <end position="159"/>
    </location>
</feature>
<keyword evidence="3" id="KW-1003">Cell membrane</keyword>
<dbReference type="Proteomes" id="UP000238196">
    <property type="component" value="Unassembled WGS sequence"/>
</dbReference>
<keyword evidence="7 9" id="KW-0472">Membrane</keyword>
<evidence type="ECO:0000259" key="10">
    <source>
        <dbReference type="Pfam" id="PF04290"/>
    </source>
</evidence>
<comment type="similarity">
    <text evidence="8 9">Belongs to the TRAP transporter small permease family.</text>
</comment>
<gene>
    <name evidence="11" type="ORF">C4K68_14145</name>
</gene>
<protein>
    <recommendedName>
        <fullName evidence="9">TRAP transporter small permease protein</fullName>
    </recommendedName>
</protein>
<keyword evidence="5 9" id="KW-0812">Transmembrane</keyword>
<dbReference type="OrthoDB" id="6160477at2"/>
<keyword evidence="4 9" id="KW-0997">Cell inner membrane</keyword>
<dbReference type="InterPro" id="IPR055348">
    <property type="entry name" value="DctQ"/>
</dbReference>
<evidence type="ECO:0000256" key="2">
    <source>
        <dbReference type="ARBA" id="ARBA00022448"/>
    </source>
</evidence>
<evidence type="ECO:0000256" key="7">
    <source>
        <dbReference type="ARBA" id="ARBA00023136"/>
    </source>
</evidence>
<dbReference type="PANTHER" id="PTHR35011">
    <property type="entry name" value="2,3-DIKETO-L-GULONATE TRAP TRANSPORTER SMALL PERMEASE PROTEIN YIAM"/>
    <property type="match status" value="1"/>
</dbReference>
<evidence type="ECO:0000256" key="1">
    <source>
        <dbReference type="ARBA" id="ARBA00004429"/>
    </source>
</evidence>
<evidence type="ECO:0000256" key="5">
    <source>
        <dbReference type="ARBA" id="ARBA00022692"/>
    </source>
</evidence>
<comment type="caution">
    <text evidence="11">The sequence shown here is derived from an EMBL/GenBank/DDBJ whole genome shotgun (WGS) entry which is preliminary data.</text>
</comment>
<comment type="function">
    <text evidence="9">Part of the tripartite ATP-independent periplasmic (TRAP) transport system.</text>
</comment>
<evidence type="ECO:0000256" key="9">
    <source>
        <dbReference type="RuleBase" id="RU369079"/>
    </source>
</evidence>
<evidence type="ECO:0000313" key="11">
    <source>
        <dbReference type="EMBL" id="PPC76702.1"/>
    </source>
</evidence>
<evidence type="ECO:0000256" key="8">
    <source>
        <dbReference type="ARBA" id="ARBA00038436"/>
    </source>
</evidence>
<dbReference type="AlphaFoldDB" id="A0A2S5KPP7"/>
<dbReference type="GO" id="GO:0005886">
    <property type="term" value="C:plasma membrane"/>
    <property type="evidence" value="ECO:0007669"/>
    <property type="project" value="UniProtKB-SubCell"/>
</dbReference>
<keyword evidence="2 9" id="KW-0813">Transport</keyword>
<reference evidence="11 12" key="1">
    <citation type="submission" date="2018-02" db="EMBL/GenBank/DDBJ databases">
        <title>novel marine gammaproteobacteria from coastal saline agro ecosystem.</title>
        <authorList>
            <person name="Krishnan R."/>
            <person name="Ramesh Kumar N."/>
        </authorList>
    </citation>
    <scope>NUCLEOTIDE SEQUENCE [LARGE SCALE GENOMIC DNA]</scope>
    <source>
        <strain evidence="11 12">228</strain>
    </source>
</reference>
<sequence>MMSSRALQLCTWLARWASRVAGVVILLAALVVAADVLVRKLFDVTMGGSDELSGYALAIAMSWGSASVLINRSHIRIDVLYQYLPLKLQVLSNLIALIGLGSFIGLLVRYSWEVVSSSWSMDALSNTPLQTPLWIPQGLWFLGFCLFLLTLIVLLWNCVEALLRGNTQQLLQLVSPRSGVEEAQDEAEQAVAFKGERA</sequence>
<organism evidence="11 12">
    <name type="scientific">Proteobacteria bacterium 228</name>
    <dbReference type="NCBI Taxonomy" id="2083153"/>
    <lineage>
        <taxon>Bacteria</taxon>
        <taxon>Pseudomonadati</taxon>
        <taxon>Pseudomonadota</taxon>
    </lineage>
</organism>
<comment type="subunit">
    <text evidence="9">The complex comprises the extracytoplasmic solute receptor protein and the two transmembrane proteins.</text>
</comment>
<comment type="caution">
    <text evidence="9">Lacks conserved residue(s) required for the propagation of feature annotation.</text>
</comment>
<evidence type="ECO:0000313" key="12">
    <source>
        <dbReference type="Proteomes" id="UP000238196"/>
    </source>
</evidence>
<dbReference type="GO" id="GO:0022857">
    <property type="term" value="F:transmembrane transporter activity"/>
    <property type="evidence" value="ECO:0007669"/>
    <property type="project" value="UniProtKB-UniRule"/>
</dbReference>
<feature type="transmembrane region" description="Helical" evidence="9">
    <location>
        <begin position="52"/>
        <end position="70"/>
    </location>
</feature>
<dbReference type="EMBL" id="PRLP01000044">
    <property type="protein sequence ID" value="PPC76702.1"/>
    <property type="molecule type" value="Genomic_DNA"/>
</dbReference>
<feature type="transmembrane region" description="Helical" evidence="9">
    <location>
        <begin position="139"/>
        <end position="159"/>
    </location>
</feature>
<evidence type="ECO:0000256" key="4">
    <source>
        <dbReference type="ARBA" id="ARBA00022519"/>
    </source>
</evidence>
<name>A0A2S5KPP7_9PROT</name>
<accession>A0A2S5KPP7</accession>
<evidence type="ECO:0000256" key="6">
    <source>
        <dbReference type="ARBA" id="ARBA00022989"/>
    </source>
</evidence>